<feature type="coiled-coil region" evidence="1">
    <location>
        <begin position="804"/>
        <end position="831"/>
    </location>
</feature>
<dbReference type="EMBL" id="QGNW01000003">
    <property type="protein sequence ID" value="RVX22593.1"/>
    <property type="molecule type" value="Genomic_DNA"/>
</dbReference>
<keyword evidence="1" id="KW-0175">Coiled coil</keyword>
<name>A0A438KN14_VITVI</name>
<evidence type="ECO:0000256" key="1">
    <source>
        <dbReference type="SAM" id="Coils"/>
    </source>
</evidence>
<feature type="compositionally biased region" description="Polar residues" evidence="2">
    <location>
        <begin position="327"/>
        <end position="343"/>
    </location>
</feature>
<feature type="compositionally biased region" description="Basic and acidic residues" evidence="2">
    <location>
        <begin position="291"/>
        <end position="304"/>
    </location>
</feature>
<reference evidence="5 6" key="1">
    <citation type="journal article" date="2018" name="PLoS Genet.">
        <title>Population sequencing reveals clonal diversity and ancestral inbreeding in the grapevine cultivar Chardonnay.</title>
        <authorList>
            <person name="Roach M.J."/>
            <person name="Johnson D.L."/>
            <person name="Bohlmann J."/>
            <person name="van Vuuren H.J."/>
            <person name="Jones S.J."/>
            <person name="Pretorius I.S."/>
            <person name="Schmidt S.A."/>
            <person name="Borneman A.R."/>
        </authorList>
    </citation>
    <scope>NUCLEOTIDE SEQUENCE [LARGE SCALE GENOMIC DNA]</scope>
    <source>
        <strain evidence="6">cv. Chardonnay</strain>
        <tissue evidence="5">Leaf</tissue>
    </source>
</reference>
<comment type="caution">
    <text evidence="5">The sequence shown here is derived from an EMBL/GenBank/DDBJ whole genome shotgun (WGS) entry which is preliminary data.</text>
</comment>
<dbReference type="PANTHER" id="PTHR21450">
    <property type="entry name" value="PROTEIN ALTERED PHOSPHATE STARVATION RESPONSE 1"/>
    <property type="match status" value="1"/>
</dbReference>
<dbReference type="InterPro" id="IPR006868">
    <property type="entry name" value="DUF630"/>
</dbReference>
<dbReference type="Proteomes" id="UP000288805">
    <property type="component" value="Unassembled WGS sequence"/>
</dbReference>
<organism evidence="5 6">
    <name type="scientific">Vitis vinifera</name>
    <name type="common">Grape</name>
    <dbReference type="NCBI Taxonomy" id="29760"/>
    <lineage>
        <taxon>Eukaryota</taxon>
        <taxon>Viridiplantae</taxon>
        <taxon>Streptophyta</taxon>
        <taxon>Embryophyta</taxon>
        <taxon>Tracheophyta</taxon>
        <taxon>Spermatophyta</taxon>
        <taxon>Magnoliopsida</taxon>
        <taxon>eudicotyledons</taxon>
        <taxon>Gunneridae</taxon>
        <taxon>Pentapetalae</taxon>
        <taxon>rosids</taxon>
        <taxon>Vitales</taxon>
        <taxon>Vitaceae</taxon>
        <taxon>Viteae</taxon>
        <taxon>Vitis</taxon>
    </lineage>
</organism>
<feature type="compositionally biased region" description="Pro residues" evidence="2">
    <location>
        <begin position="226"/>
        <end position="235"/>
    </location>
</feature>
<feature type="region of interest" description="Disordered" evidence="2">
    <location>
        <begin position="212"/>
        <end position="241"/>
    </location>
</feature>
<evidence type="ECO:0000259" key="4">
    <source>
        <dbReference type="Pfam" id="PF04783"/>
    </source>
</evidence>
<feature type="region of interest" description="Disordered" evidence="2">
    <location>
        <begin position="259"/>
        <end position="397"/>
    </location>
</feature>
<feature type="compositionally biased region" description="Polar residues" evidence="2">
    <location>
        <begin position="385"/>
        <end position="395"/>
    </location>
</feature>
<accession>A0A438KN14</accession>
<feature type="compositionally biased region" description="Low complexity" evidence="2">
    <location>
        <begin position="123"/>
        <end position="139"/>
    </location>
</feature>
<proteinExistence type="predicted"/>
<sequence length="918" mass="102407">MGCGGSKVDDYPLVTLCRERKELIRAAAEHRYALASAHISYFRSLKDVGDALRRFVDEELVIGATSPLDSPVLTLPSQEGKRKNRNKSGENSGNNKGSSSSTSIPHTVSPHTPEEDTGEGSHLHLSSGSESELGSSSGHIHIEDSPELESRYNSSPPMGWSPPGMNSYSYYMKSSPAPPNVVYEEVQRSPTENEQWGNSGYAYPGYPYANGGYYGDPHYNSQPSPRAAPPSPPSPKVSAWDFLNPFDSYDSVYPSYYSQSRYGSAAGSSPDSKEVREREGIPDLEDETEQEVTKAVHQKEKKLNDYVNRNSGEGTSRAVPVKRGEDNSWTVPSKKSENTQSAQGREGKEIKSSPDTIVSKSSEEGSTKKKSVSFEEASVHDIESSKQSSMTTLSAHGTRDLQEVVKEIRDEFETASGYGKEVSMLLEVGKLPYQPRGTVFKVILSRILYLIAPSTSSSHFPSSQSVQMAYSTLKMAKAYYGDSWKDIYTKPNKLSSTLDKLYAWEKKLYKEVKVCVRGHEPTKKGGKKRKKNSKELLVQLTLISLCDHWGAGSVVLEASEDQFLLSVINLKLIASCQDHYDMALDLEPKVSLWYHGPSLCDGSPLVMRKGFGLSMKRSAGGLELWITEELSPDTQVEDEELQPLLTELIHGLIRMWKSMLKCHQKQFQAILESKTRTLKARTGFRRDLILRATVELEMELLNWCTRFNNWVNIQKSYVESLNGWLLRCLLHVPEETDDGIVPFSPGRIGAPAIFVMCHDWYQSMERISEAAVADALQDFAMKLHQLWDRQDGEQVQRLKADYLSKDFQKRLKTLRMEMKRIDHEQDALSEKTAVSIVASESGISPLDDLRVDLDSMRKRIAEERTGHKGAIKLVPAAASASLQAGLIPIFEALENFTSEALKAHEQVRLQNTGEAQGN</sequence>
<dbReference type="AlphaFoldDB" id="A0A438KN14"/>
<dbReference type="Pfam" id="PF04783">
    <property type="entry name" value="DUF630"/>
    <property type="match status" value="1"/>
</dbReference>
<gene>
    <name evidence="5" type="primary">NRG2_5</name>
    <name evidence="5" type="ORF">CK203_012485</name>
</gene>
<feature type="compositionally biased region" description="Low complexity" evidence="2">
    <location>
        <begin position="89"/>
        <end position="111"/>
    </location>
</feature>
<feature type="compositionally biased region" description="Basic and acidic residues" evidence="2">
    <location>
        <begin position="271"/>
        <end position="281"/>
    </location>
</feature>
<evidence type="ECO:0000313" key="5">
    <source>
        <dbReference type="EMBL" id="RVX22593.1"/>
    </source>
</evidence>
<protein>
    <submittedName>
        <fullName evidence="5">Nitrate regulatory gene2 protein</fullName>
    </submittedName>
</protein>
<dbReference type="Pfam" id="PF04782">
    <property type="entry name" value="DUF632"/>
    <property type="match status" value="2"/>
</dbReference>
<feature type="region of interest" description="Disordered" evidence="2">
    <location>
        <begin position="67"/>
        <end position="141"/>
    </location>
</feature>
<feature type="domain" description="DUF632" evidence="3">
    <location>
        <begin position="401"/>
        <end position="514"/>
    </location>
</feature>
<feature type="domain" description="DUF632" evidence="3">
    <location>
        <begin position="636"/>
        <end position="784"/>
    </location>
</feature>
<feature type="domain" description="DUF630" evidence="4">
    <location>
        <begin position="1"/>
        <end position="59"/>
    </location>
</feature>
<dbReference type="InterPro" id="IPR006867">
    <property type="entry name" value="DUF632"/>
</dbReference>
<evidence type="ECO:0000256" key="2">
    <source>
        <dbReference type="SAM" id="MobiDB-lite"/>
    </source>
</evidence>
<evidence type="ECO:0000313" key="6">
    <source>
        <dbReference type="Proteomes" id="UP000288805"/>
    </source>
</evidence>
<dbReference type="PANTHER" id="PTHR21450:SF2">
    <property type="entry name" value="FAMILY PROTEIN, PUTATIVE (DUF630 AND DUF632)-RELATED"/>
    <property type="match status" value="1"/>
</dbReference>
<evidence type="ECO:0000259" key="3">
    <source>
        <dbReference type="Pfam" id="PF04782"/>
    </source>
</evidence>